<proteinExistence type="predicted"/>
<name>A0A9P8VW12_9HYPO</name>
<keyword evidence="3" id="KW-1185">Reference proteome</keyword>
<feature type="compositionally biased region" description="Basic and acidic residues" evidence="1">
    <location>
        <begin position="153"/>
        <end position="162"/>
    </location>
</feature>
<dbReference type="Proteomes" id="UP000777438">
    <property type="component" value="Unassembled WGS sequence"/>
</dbReference>
<sequence>MAKLQKTERTHEENQECAYIAASRRTDRSIEARVQSAQMASNIHKMRTGKALRVSEAIVLREEVYEEEEEEFPRSYRLLRPHMQTSSAEVNIRVDAYLTNRVAMSKMISDLEKGWRENEVNRAFAETFPQTHQILSQRWPSSGLPGPIPARTDGLHKPHDPSCEPNSQPFMYEQELGTGPQRHTPTKASPPELGADGDNQSSPPLTRTSESGYHPGTPQSQEESISANAPSPNSFSHYTSDRSAFITGLPLEAKMLMVDIGPDGVFDTALYCQPWISSNASPNSSYEMLKNVKMEIEQNTHADSACSTYWESATQLSNPVDELSWETFINDAAWRSDQRSAPDNVHAFLS</sequence>
<protein>
    <submittedName>
        <fullName evidence="2">Uncharacterized protein</fullName>
    </submittedName>
</protein>
<evidence type="ECO:0000313" key="3">
    <source>
        <dbReference type="Proteomes" id="UP000777438"/>
    </source>
</evidence>
<reference evidence="2 3" key="1">
    <citation type="journal article" date="2021" name="Nat. Commun.">
        <title>Genetic determinants of endophytism in the Arabidopsis root mycobiome.</title>
        <authorList>
            <person name="Mesny F."/>
            <person name="Miyauchi S."/>
            <person name="Thiergart T."/>
            <person name="Pickel B."/>
            <person name="Atanasova L."/>
            <person name="Karlsson M."/>
            <person name="Huettel B."/>
            <person name="Barry K.W."/>
            <person name="Haridas S."/>
            <person name="Chen C."/>
            <person name="Bauer D."/>
            <person name="Andreopoulos W."/>
            <person name="Pangilinan J."/>
            <person name="LaButti K."/>
            <person name="Riley R."/>
            <person name="Lipzen A."/>
            <person name="Clum A."/>
            <person name="Drula E."/>
            <person name="Henrissat B."/>
            <person name="Kohler A."/>
            <person name="Grigoriev I.V."/>
            <person name="Martin F.M."/>
            <person name="Hacquard S."/>
        </authorList>
    </citation>
    <scope>NUCLEOTIDE SEQUENCE [LARGE SCALE GENOMIC DNA]</scope>
    <source>
        <strain evidence="2 3">MPI-CAGE-CH-0241</strain>
    </source>
</reference>
<feature type="region of interest" description="Disordered" evidence="1">
    <location>
        <begin position="135"/>
        <end position="236"/>
    </location>
</feature>
<evidence type="ECO:0000313" key="2">
    <source>
        <dbReference type="EMBL" id="KAH6881109.1"/>
    </source>
</evidence>
<dbReference type="EMBL" id="JAGPYM010000024">
    <property type="protein sequence ID" value="KAH6881109.1"/>
    <property type="molecule type" value="Genomic_DNA"/>
</dbReference>
<dbReference type="OrthoDB" id="5397087at2759"/>
<comment type="caution">
    <text evidence="2">The sequence shown here is derived from an EMBL/GenBank/DDBJ whole genome shotgun (WGS) entry which is preliminary data.</text>
</comment>
<dbReference type="AlphaFoldDB" id="A0A9P8VW12"/>
<evidence type="ECO:0000256" key="1">
    <source>
        <dbReference type="SAM" id="MobiDB-lite"/>
    </source>
</evidence>
<feature type="compositionally biased region" description="Polar residues" evidence="1">
    <location>
        <begin position="198"/>
        <end position="236"/>
    </location>
</feature>
<gene>
    <name evidence="2" type="ORF">B0T10DRAFT_463612</name>
</gene>
<organism evidence="2 3">
    <name type="scientific">Thelonectria olida</name>
    <dbReference type="NCBI Taxonomy" id="1576542"/>
    <lineage>
        <taxon>Eukaryota</taxon>
        <taxon>Fungi</taxon>
        <taxon>Dikarya</taxon>
        <taxon>Ascomycota</taxon>
        <taxon>Pezizomycotina</taxon>
        <taxon>Sordariomycetes</taxon>
        <taxon>Hypocreomycetidae</taxon>
        <taxon>Hypocreales</taxon>
        <taxon>Nectriaceae</taxon>
        <taxon>Thelonectria</taxon>
    </lineage>
</organism>
<accession>A0A9P8VW12</accession>